<gene>
    <name evidence="2" type="ORF">BO88DRAFT_186306</name>
</gene>
<reference evidence="2" key="1">
    <citation type="submission" date="2016-12" db="EMBL/GenBank/DDBJ databases">
        <title>The genomes of Aspergillus section Nigri reveals drivers in fungal speciation.</title>
        <authorList>
            <consortium name="DOE Joint Genome Institute"/>
            <person name="Vesth T.C."/>
            <person name="Nybo J."/>
            <person name="Theobald S."/>
            <person name="Brandl J."/>
            <person name="Frisvad J.C."/>
            <person name="Nielsen K.F."/>
            <person name="Lyhne E.K."/>
            <person name="Kogle M.E."/>
            <person name="Kuo A."/>
            <person name="Riley R."/>
            <person name="Clum A."/>
            <person name="Nolan M."/>
            <person name="Lipzen A."/>
            <person name="Salamov A."/>
            <person name="Henrissat B."/>
            <person name="Wiebenga A."/>
            <person name="De Vries R.P."/>
            <person name="Grigoriev I.V."/>
            <person name="Mortensen U.H."/>
            <person name="Andersen M.R."/>
            <person name="Baker S.E."/>
        </authorList>
    </citation>
    <scope>NUCLEOTIDE SEQUENCE [LARGE SCALE GENOMIC DNA]</scope>
    <source>
        <strain evidence="2">CBS 113365</strain>
    </source>
</reference>
<sequence length="62" mass="7013">MLGKLRWGSAAFSQQFIFSLFPSIAFSSIIYIFIFDVVSFPFPFQFPFIYISIAGGEFEANG</sequence>
<protein>
    <submittedName>
        <fullName evidence="2">Uncharacterized protein</fullName>
    </submittedName>
</protein>
<evidence type="ECO:0000313" key="2">
    <source>
        <dbReference type="EMBL" id="PYH64028.1"/>
    </source>
</evidence>
<dbReference type="AlphaFoldDB" id="A0A319BL42"/>
<dbReference type="GeneID" id="37206381"/>
<proteinExistence type="predicted"/>
<dbReference type="EMBL" id="KZ821646">
    <property type="protein sequence ID" value="PYH64028.1"/>
    <property type="molecule type" value="Genomic_DNA"/>
</dbReference>
<dbReference type="Proteomes" id="UP000248405">
    <property type="component" value="Unassembled WGS sequence"/>
</dbReference>
<accession>A0A319BL42</accession>
<feature type="transmembrane region" description="Helical" evidence="1">
    <location>
        <begin position="12"/>
        <end position="34"/>
    </location>
</feature>
<name>A0A319BL42_ASPVC</name>
<keyword evidence="3" id="KW-1185">Reference proteome</keyword>
<evidence type="ECO:0000256" key="1">
    <source>
        <dbReference type="SAM" id="Phobius"/>
    </source>
</evidence>
<evidence type="ECO:0000313" key="3">
    <source>
        <dbReference type="Proteomes" id="UP000248405"/>
    </source>
</evidence>
<keyword evidence="1" id="KW-0472">Membrane</keyword>
<organism evidence="2 3">
    <name type="scientific">Aspergillus vadensis (strain CBS 113365 / IMI 142717 / IBT 24658)</name>
    <dbReference type="NCBI Taxonomy" id="1448311"/>
    <lineage>
        <taxon>Eukaryota</taxon>
        <taxon>Fungi</taxon>
        <taxon>Dikarya</taxon>
        <taxon>Ascomycota</taxon>
        <taxon>Pezizomycotina</taxon>
        <taxon>Eurotiomycetes</taxon>
        <taxon>Eurotiomycetidae</taxon>
        <taxon>Eurotiales</taxon>
        <taxon>Aspergillaceae</taxon>
        <taxon>Aspergillus</taxon>
        <taxon>Aspergillus subgen. Circumdati</taxon>
    </lineage>
</organism>
<keyword evidence="1" id="KW-1133">Transmembrane helix</keyword>
<keyword evidence="1" id="KW-0812">Transmembrane</keyword>
<dbReference type="RefSeq" id="XP_025557822.1">
    <property type="nucleotide sequence ID" value="XM_025701789.1"/>
</dbReference>